<dbReference type="STRING" id="67344.SAMN05216505_11498"/>
<proteinExistence type="predicted"/>
<dbReference type="Proteomes" id="UP000182100">
    <property type="component" value="Unassembled WGS sequence"/>
</dbReference>
<name>A0A1G6Z5I6_9ACTN</name>
<dbReference type="RefSeq" id="WP_074995424.1">
    <property type="nucleotide sequence ID" value="NZ_FMZK01000014.1"/>
</dbReference>
<accession>A0A1G6Z5I6</accession>
<evidence type="ECO:0000313" key="3">
    <source>
        <dbReference type="Proteomes" id="UP000182100"/>
    </source>
</evidence>
<protein>
    <submittedName>
        <fullName evidence="2">Uncharacterized protein</fullName>
    </submittedName>
</protein>
<feature type="transmembrane region" description="Helical" evidence="1">
    <location>
        <begin position="117"/>
        <end position="136"/>
    </location>
</feature>
<keyword evidence="1" id="KW-1133">Transmembrane helix</keyword>
<keyword evidence="3" id="KW-1185">Reference proteome</keyword>
<evidence type="ECO:0000313" key="2">
    <source>
        <dbReference type="EMBL" id="SDD97553.1"/>
    </source>
</evidence>
<organism evidence="2 3">
    <name type="scientific">Streptomyces prasinopilosus</name>
    <dbReference type="NCBI Taxonomy" id="67344"/>
    <lineage>
        <taxon>Bacteria</taxon>
        <taxon>Bacillati</taxon>
        <taxon>Actinomycetota</taxon>
        <taxon>Actinomycetes</taxon>
        <taxon>Kitasatosporales</taxon>
        <taxon>Streptomycetaceae</taxon>
        <taxon>Streptomyces</taxon>
    </lineage>
</organism>
<keyword evidence="1" id="KW-0812">Transmembrane</keyword>
<feature type="transmembrane region" description="Helical" evidence="1">
    <location>
        <begin position="91"/>
        <end position="111"/>
    </location>
</feature>
<dbReference type="AlphaFoldDB" id="A0A1G6Z5I6"/>
<evidence type="ECO:0000256" key="1">
    <source>
        <dbReference type="SAM" id="Phobius"/>
    </source>
</evidence>
<feature type="transmembrane region" description="Helical" evidence="1">
    <location>
        <begin position="59"/>
        <end position="79"/>
    </location>
</feature>
<keyword evidence="1" id="KW-0472">Membrane</keyword>
<dbReference type="EMBL" id="FMZK01000014">
    <property type="protein sequence ID" value="SDD97553.1"/>
    <property type="molecule type" value="Genomic_DNA"/>
</dbReference>
<feature type="transmembrane region" description="Helical" evidence="1">
    <location>
        <begin position="28"/>
        <end position="47"/>
    </location>
</feature>
<reference evidence="3" key="1">
    <citation type="submission" date="2016-10" db="EMBL/GenBank/DDBJ databases">
        <authorList>
            <person name="Varghese N."/>
            <person name="Submissions S."/>
        </authorList>
    </citation>
    <scope>NUCLEOTIDE SEQUENCE [LARGE SCALE GENOMIC DNA]</scope>
    <source>
        <strain evidence="3">CGMCC 4.3504</strain>
    </source>
</reference>
<sequence length="147" mass="15751">MAHAAPRPQIMPGRRPSGIRVFSERAHALGKLVIPVVLGLVYGSWAATNRRYGGPLTGWNILFGLLTALVFAALCIALLNVGPKLRREVHAVVWAAFSGAAIGFLVSQSPMSVMESAAAGVGVAAGVFAFLFYRFYTHEDAQGRRIE</sequence>
<gene>
    <name evidence="2" type="ORF">SAMN05216505_11498</name>
</gene>